<evidence type="ECO:0000313" key="2">
    <source>
        <dbReference type="Proteomes" id="UP000011713"/>
    </source>
</evidence>
<dbReference type="InParanoid" id="M4C0B6"/>
<dbReference type="EnsemblProtists" id="HpaT812296">
    <property type="protein sequence ID" value="HpaP812296"/>
    <property type="gene ID" value="HpaG812296"/>
</dbReference>
<dbReference type="Proteomes" id="UP000011713">
    <property type="component" value="Unassembled WGS sequence"/>
</dbReference>
<reference evidence="1" key="2">
    <citation type="submission" date="2015-06" db="UniProtKB">
        <authorList>
            <consortium name="EnsemblProtists"/>
        </authorList>
    </citation>
    <scope>IDENTIFICATION</scope>
    <source>
        <strain evidence="1">Emoy2</strain>
    </source>
</reference>
<dbReference type="HOGENOM" id="CLU_3072770_0_0_1"/>
<reference evidence="2" key="1">
    <citation type="journal article" date="2010" name="Science">
        <title>Signatures of adaptation to obligate biotrophy in the Hyaloperonospora arabidopsidis genome.</title>
        <authorList>
            <person name="Baxter L."/>
            <person name="Tripathy S."/>
            <person name="Ishaque N."/>
            <person name="Boot N."/>
            <person name="Cabral A."/>
            <person name="Kemen E."/>
            <person name="Thines M."/>
            <person name="Ah-Fong A."/>
            <person name="Anderson R."/>
            <person name="Badejoko W."/>
            <person name="Bittner-Eddy P."/>
            <person name="Boore J.L."/>
            <person name="Chibucos M.C."/>
            <person name="Coates M."/>
            <person name="Dehal P."/>
            <person name="Delehaunty K."/>
            <person name="Dong S."/>
            <person name="Downton P."/>
            <person name="Dumas B."/>
            <person name="Fabro G."/>
            <person name="Fronick C."/>
            <person name="Fuerstenberg S.I."/>
            <person name="Fulton L."/>
            <person name="Gaulin E."/>
            <person name="Govers F."/>
            <person name="Hughes L."/>
            <person name="Humphray S."/>
            <person name="Jiang R.H."/>
            <person name="Judelson H."/>
            <person name="Kamoun S."/>
            <person name="Kyung K."/>
            <person name="Meijer H."/>
            <person name="Minx P."/>
            <person name="Morris P."/>
            <person name="Nelson J."/>
            <person name="Phuntumart V."/>
            <person name="Qutob D."/>
            <person name="Rehmany A."/>
            <person name="Rougon-Cardoso A."/>
            <person name="Ryden P."/>
            <person name="Torto-Alalibo T."/>
            <person name="Studholme D."/>
            <person name="Wang Y."/>
            <person name="Win J."/>
            <person name="Wood J."/>
            <person name="Clifton S.W."/>
            <person name="Rogers J."/>
            <person name="Van den Ackerveken G."/>
            <person name="Jones J.D."/>
            <person name="McDowell J.M."/>
            <person name="Beynon J."/>
            <person name="Tyler B.M."/>
        </authorList>
    </citation>
    <scope>NUCLEOTIDE SEQUENCE [LARGE SCALE GENOMIC DNA]</scope>
    <source>
        <strain evidence="2">Emoy2</strain>
    </source>
</reference>
<proteinExistence type="predicted"/>
<sequence length="53" mass="5882">MNFTQSLGSSWNGYVGALETSSKFESMLGRAQAEQLRWSSKTCGRLHAKVKES</sequence>
<dbReference type="VEuPathDB" id="FungiDB:HpaG812296"/>
<organism evidence="1 2">
    <name type="scientific">Hyaloperonospora arabidopsidis (strain Emoy2)</name>
    <name type="common">Downy mildew agent</name>
    <name type="synonym">Peronospora arabidopsidis</name>
    <dbReference type="NCBI Taxonomy" id="559515"/>
    <lineage>
        <taxon>Eukaryota</taxon>
        <taxon>Sar</taxon>
        <taxon>Stramenopiles</taxon>
        <taxon>Oomycota</taxon>
        <taxon>Peronosporomycetes</taxon>
        <taxon>Peronosporales</taxon>
        <taxon>Peronosporaceae</taxon>
        <taxon>Hyaloperonospora</taxon>
    </lineage>
</organism>
<evidence type="ECO:0000313" key="1">
    <source>
        <dbReference type="EnsemblProtists" id="HpaP812296"/>
    </source>
</evidence>
<name>M4C0B6_HYAAE</name>
<keyword evidence="2" id="KW-1185">Reference proteome</keyword>
<dbReference type="AlphaFoldDB" id="M4C0B6"/>
<accession>M4C0B6</accession>
<protein>
    <submittedName>
        <fullName evidence="1">Uncharacterized protein</fullName>
    </submittedName>
</protein>
<dbReference type="EMBL" id="JH598073">
    <property type="status" value="NOT_ANNOTATED_CDS"/>
    <property type="molecule type" value="Genomic_DNA"/>
</dbReference>